<proteinExistence type="predicted"/>
<reference evidence="1 2" key="1">
    <citation type="submission" date="2014-05" db="EMBL/GenBank/DDBJ databases">
        <title>Complete Genome Sequence of vBDshPR2C, a New N4-Like Lytic Phage Infecting Dinoroseobacter shibae.</title>
        <authorList>
            <person name="Cai L."/>
            <person name="Zhang R."/>
            <person name="Jiao N."/>
        </authorList>
    </citation>
    <scope>NUCLEOTIDE SEQUENCE [LARGE SCALE GENOMIC DNA]</scope>
</reference>
<sequence length="161" mass="17653">MFAAGRAMAGLGFILRSGGAEGADESFEQGVESFCQTNSVSADVLREIYLPWKRFRKNESPLFGSDKAARILAKKYHPQWDILSCAGRDFHARNCYQILGRSLDDPVAFVLCWTPGGKITGGTAQALRIAKDHQIPILNFGCHDDDYISDFIFATAEGTGT</sequence>
<evidence type="ECO:0000313" key="1">
    <source>
        <dbReference type="EMBL" id="AID16863.1"/>
    </source>
</evidence>
<organism evidence="1 2">
    <name type="scientific">Dinoroseobacter phage vBDshPR2C</name>
    <dbReference type="NCBI Taxonomy" id="1498169"/>
    <lineage>
        <taxon>Viruses</taxon>
        <taxon>Duplodnaviria</taxon>
        <taxon>Heunggongvirae</taxon>
        <taxon>Uroviricota</taxon>
        <taxon>Caudoviricetes</taxon>
        <taxon>Schitoviridae</taxon>
        <taxon>Rhodovirinae</taxon>
        <taxon>Baltimorevirus</taxon>
        <taxon>Baltimorevirus DFL12</taxon>
    </lineage>
</organism>
<protein>
    <submittedName>
        <fullName evidence="1">Uncharacterized protein</fullName>
    </submittedName>
</protein>
<evidence type="ECO:0000313" key="2">
    <source>
        <dbReference type="Proteomes" id="UP000031205"/>
    </source>
</evidence>
<gene>
    <name evidence="1" type="ORF">vBDshPR2C_48</name>
</gene>
<dbReference type="Proteomes" id="UP000031205">
    <property type="component" value="Segment"/>
</dbReference>
<name>A0A0A7CI61_9CAUD</name>
<dbReference type="EMBL" id="KJ803031">
    <property type="protein sequence ID" value="AID16863.1"/>
    <property type="molecule type" value="Genomic_DNA"/>
</dbReference>
<accession>A0A0A7CI61</accession>